<dbReference type="InterPro" id="IPR007750">
    <property type="entry name" value="DUF674"/>
</dbReference>
<accession>A0A6D2KSI6</accession>
<dbReference type="Proteomes" id="UP000467841">
    <property type="component" value="Unassembled WGS sequence"/>
</dbReference>
<dbReference type="EMBL" id="CACVBM020001607">
    <property type="protein sequence ID" value="CAA7055326.1"/>
    <property type="molecule type" value="Genomic_DNA"/>
</dbReference>
<evidence type="ECO:0000313" key="2">
    <source>
        <dbReference type="Proteomes" id="UP000467841"/>
    </source>
</evidence>
<organism evidence="1 2">
    <name type="scientific">Microthlaspi erraticum</name>
    <dbReference type="NCBI Taxonomy" id="1685480"/>
    <lineage>
        <taxon>Eukaryota</taxon>
        <taxon>Viridiplantae</taxon>
        <taxon>Streptophyta</taxon>
        <taxon>Embryophyta</taxon>
        <taxon>Tracheophyta</taxon>
        <taxon>Spermatophyta</taxon>
        <taxon>Magnoliopsida</taxon>
        <taxon>eudicotyledons</taxon>
        <taxon>Gunneridae</taxon>
        <taxon>Pentapetalae</taxon>
        <taxon>rosids</taxon>
        <taxon>malvids</taxon>
        <taxon>Brassicales</taxon>
        <taxon>Brassicaceae</taxon>
        <taxon>Coluteocarpeae</taxon>
        <taxon>Microthlaspi</taxon>
    </lineage>
</organism>
<dbReference type="Pfam" id="PF05056">
    <property type="entry name" value="DUF674"/>
    <property type="match status" value="1"/>
</dbReference>
<reference evidence="1" key="1">
    <citation type="submission" date="2020-01" db="EMBL/GenBank/DDBJ databases">
        <authorList>
            <person name="Mishra B."/>
        </authorList>
    </citation>
    <scope>NUCLEOTIDE SEQUENCE [LARGE SCALE GENOMIC DNA]</scope>
</reference>
<keyword evidence="2" id="KW-1185">Reference proteome</keyword>
<gene>
    <name evidence="1" type="ORF">MERR_LOCUS42562</name>
</gene>
<proteinExistence type="predicted"/>
<comment type="caution">
    <text evidence="1">The sequence shown here is derived from an EMBL/GenBank/DDBJ whole genome shotgun (WGS) entry which is preliminary data.</text>
</comment>
<dbReference type="AlphaFoldDB" id="A0A6D2KSI6"/>
<evidence type="ECO:0000313" key="1">
    <source>
        <dbReference type="EMBL" id="CAA7055326.1"/>
    </source>
</evidence>
<dbReference type="OrthoDB" id="2014278at2759"/>
<protein>
    <submittedName>
        <fullName evidence="1">Uncharacterized protein</fullName>
    </submittedName>
</protein>
<sequence>MVSDDLVVTPMNSSSTIGLLKKMKVDFSDLEEHQINISRAELISILSASLIASNGLSSLLLKKPKQETCV</sequence>
<name>A0A6D2KSI6_9BRAS</name>